<gene>
    <name evidence="1" type="ORF">E8E12_001308</name>
</gene>
<protein>
    <submittedName>
        <fullName evidence="1">Uncharacterized protein</fullName>
    </submittedName>
</protein>
<keyword evidence="2" id="KW-1185">Reference proteome</keyword>
<dbReference type="OrthoDB" id="3801418at2759"/>
<dbReference type="Proteomes" id="UP000758155">
    <property type="component" value="Unassembled WGS sequence"/>
</dbReference>
<evidence type="ECO:0000313" key="1">
    <source>
        <dbReference type="EMBL" id="KAF3037457.1"/>
    </source>
</evidence>
<dbReference type="EMBL" id="SWKV01000042">
    <property type="protein sequence ID" value="KAF3037457.1"/>
    <property type="molecule type" value="Genomic_DNA"/>
</dbReference>
<sequence>MVPDLLTLPREIRDQIYKHLVHDLNYRHAIATRYENIVRISVKDLPMVSLYMTHPRLYDEYKYAARCYARAAQIRVDTLNSFYGEIEERT</sequence>
<name>A0A9P4WNP0_9PLEO</name>
<comment type="caution">
    <text evidence="1">The sequence shown here is derived from an EMBL/GenBank/DDBJ whole genome shotgun (WGS) entry which is preliminary data.</text>
</comment>
<proteinExistence type="predicted"/>
<organism evidence="1 2">
    <name type="scientific">Didymella heteroderae</name>
    <dbReference type="NCBI Taxonomy" id="1769908"/>
    <lineage>
        <taxon>Eukaryota</taxon>
        <taxon>Fungi</taxon>
        <taxon>Dikarya</taxon>
        <taxon>Ascomycota</taxon>
        <taxon>Pezizomycotina</taxon>
        <taxon>Dothideomycetes</taxon>
        <taxon>Pleosporomycetidae</taxon>
        <taxon>Pleosporales</taxon>
        <taxon>Pleosporineae</taxon>
        <taxon>Didymellaceae</taxon>
        <taxon>Didymella</taxon>
    </lineage>
</organism>
<reference evidence="1" key="1">
    <citation type="submission" date="2019-04" db="EMBL/GenBank/DDBJ databases">
        <title>Sequencing of skin fungus with MAO and IRED activity.</title>
        <authorList>
            <person name="Marsaioli A.J."/>
            <person name="Bonatto J.M.C."/>
            <person name="Reis Junior O."/>
        </authorList>
    </citation>
    <scope>NUCLEOTIDE SEQUENCE</scope>
    <source>
        <strain evidence="1">28M1</strain>
    </source>
</reference>
<accession>A0A9P4WNP0</accession>
<dbReference type="AlphaFoldDB" id="A0A9P4WNP0"/>
<evidence type="ECO:0000313" key="2">
    <source>
        <dbReference type="Proteomes" id="UP000758155"/>
    </source>
</evidence>